<feature type="region of interest" description="Disordered" evidence="5">
    <location>
        <begin position="377"/>
        <end position="397"/>
    </location>
</feature>
<evidence type="ECO:0000256" key="5">
    <source>
        <dbReference type="SAM" id="MobiDB-lite"/>
    </source>
</evidence>
<feature type="transmembrane region" description="Helical" evidence="6">
    <location>
        <begin position="407"/>
        <end position="432"/>
    </location>
</feature>
<evidence type="ECO:0000256" key="4">
    <source>
        <dbReference type="ARBA" id="ARBA00022801"/>
    </source>
</evidence>
<comment type="similarity">
    <text evidence="1">Belongs to the peptidase A1 family.</text>
</comment>
<dbReference type="InterPro" id="IPR021109">
    <property type="entry name" value="Peptidase_aspartic_dom_sf"/>
</dbReference>
<sequence>MLLLISLFFQAACYTYIPLEVHETKAQSSTSSSKNIQTISNSPTSMENFSKNWISEYSISVKIGTPPQFFKLLINTASSWTFISEQRCPGCKKPEHLFNRTASSSYRFQSKLNDFSFENFSTTSKLSSDLMSLDNSKDQVNQIFLLGFGDTEIILPESNVDGYLGLGLKNWSYRTFPENLKIYQSAESSAFSIFLSKDESKMASNIIFGGYDLKKYAVEDSFADVEIAENDDWKIKVSLIMFGHVKICENQLALIHTGIDTILGPEKQIEELYKYLLYTYYCWEAIDSIRCPIMPNNKEPYPILYVYIESQEYSIDPSTYLREIVDDQMGNVLLVLIKKSQNLFWSLGHPFLKNYYIVFDIEEKSIGLAKSLNKGKIENEETQETPIDNDSPTANGELSSVSNEERLIYVSIIFLLLIIVLILSIGLIWCCLKRSEMIYIDQEIED</sequence>
<gene>
    <name evidence="9" type="ORF">BSTOLATCC_MIC43260</name>
</gene>
<evidence type="ECO:0000313" key="10">
    <source>
        <dbReference type="Proteomes" id="UP001162131"/>
    </source>
</evidence>
<dbReference type="Pfam" id="PF00026">
    <property type="entry name" value="Asp"/>
    <property type="match status" value="1"/>
</dbReference>
<keyword evidence="6" id="KW-1133">Transmembrane helix</keyword>
<evidence type="ECO:0000256" key="1">
    <source>
        <dbReference type="ARBA" id="ARBA00007447"/>
    </source>
</evidence>
<accession>A0AAU9JK03</accession>
<dbReference type="GO" id="GO:0004190">
    <property type="term" value="F:aspartic-type endopeptidase activity"/>
    <property type="evidence" value="ECO:0007669"/>
    <property type="project" value="UniProtKB-KW"/>
</dbReference>
<dbReference type="PRINTS" id="PR00792">
    <property type="entry name" value="PEPSIN"/>
</dbReference>
<organism evidence="9 10">
    <name type="scientific">Blepharisma stoltei</name>
    <dbReference type="NCBI Taxonomy" id="1481888"/>
    <lineage>
        <taxon>Eukaryota</taxon>
        <taxon>Sar</taxon>
        <taxon>Alveolata</taxon>
        <taxon>Ciliophora</taxon>
        <taxon>Postciliodesmatophora</taxon>
        <taxon>Heterotrichea</taxon>
        <taxon>Heterotrichida</taxon>
        <taxon>Blepharismidae</taxon>
        <taxon>Blepharisma</taxon>
    </lineage>
</organism>
<feature type="chain" id="PRO_5043728746" description="Peptidase A1 domain-containing protein" evidence="7">
    <location>
        <begin position="16"/>
        <end position="446"/>
    </location>
</feature>
<evidence type="ECO:0000256" key="7">
    <source>
        <dbReference type="SAM" id="SignalP"/>
    </source>
</evidence>
<keyword evidence="10" id="KW-1185">Reference proteome</keyword>
<evidence type="ECO:0000256" key="2">
    <source>
        <dbReference type="ARBA" id="ARBA00022670"/>
    </source>
</evidence>
<dbReference type="CDD" id="cd05471">
    <property type="entry name" value="pepsin_like"/>
    <property type="match status" value="1"/>
</dbReference>
<keyword evidence="6" id="KW-0812">Transmembrane</keyword>
<dbReference type="PANTHER" id="PTHR47966:SF51">
    <property type="entry name" value="BETA-SITE APP-CLEAVING ENZYME, ISOFORM A-RELATED"/>
    <property type="match status" value="1"/>
</dbReference>
<keyword evidence="3" id="KW-0064">Aspartyl protease</keyword>
<feature type="compositionally biased region" description="Polar residues" evidence="5">
    <location>
        <begin position="384"/>
        <end position="397"/>
    </location>
</feature>
<evidence type="ECO:0000259" key="8">
    <source>
        <dbReference type="PROSITE" id="PS51767"/>
    </source>
</evidence>
<dbReference type="Gene3D" id="2.40.70.10">
    <property type="entry name" value="Acid Proteases"/>
    <property type="match status" value="2"/>
</dbReference>
<evidence type="ECO:0000313" key="9">
    <source>
        <dbReference type="EMBL" id="CAG9327220.1"/>
    </source>
</evidence>
<dbReference type="AlphaFoldDB" id="A0AAU9JK03"/>
<keyword evidence="7" id="KW-0732">Signal</keyword>
<feature type="signal peptide" evidence="7">
    <location>
        <begin position="1"/>
        <end position="15"/>
    </location>
</feature>
<dbReference type="InterPro" id="IPR034164">
    <property type="entry name" value="Pepsin-like_dom"/>
</dbReference>
<feature type="domain" description="Peptidase A1" evidence="8">
    <location>
        <begin position="57"/>
        <end position="369"/>
    </location>
</feature>
<dbReference type="EMBL" id="CAJZBQ010000043">
    <property type="protein sequence ID" value="CAG9327220.1"/>
    <property type="molecule type" value="Genomic_DNA"/>
</dbReference>
<comment type="caution">
    <text evidence="9">The sequence shown here is derived from an EMBL/GenBank/DDBJ whole genome shotgun (WGS) entry which is preliminary data.</text>
</comment>
<keyword evidence="6" id="KW-0472">Membrane</keyword>
<name>A0AAU9JK03_9CILI</name>
<dbReference type="GO" id="GO:0006508">
    <property type="term" value="P:proteolysis"/>
    <property type="evidence" value="ECO:0007669"/>
    <property type="project" value="UniProtKB-KW"/>
</dbReference>
<evidence type="ECO:0000256" key="6">
    <source>
        <dbReference type="SAM" id="Phobius"/>
    </source>
</evidence>
<dbReference type="PANTHER" id="PTHR47966">
    <property type="entry name" value="BETA-SITE APP-CLEAVING ENZYME, ISOFORM A-RELATED"/>
    <property type="match status" value="1"/>
</dbReference>
<protein>
    <recommendedName>
        <fullName evidence="8">Peptidase A1 domain-containing protein</fullName>
    </recommendedName>
</protein>
<proteinExistence type="inferred from homology"/>
<dbReference type="InterPro" id="IPR033121">
    <property type="entry name" value="PEPTIDASE_A1"/>
</dbReference>
<dbReference type="SUPFAM" id="SSF50630">
    <property type="entry name" value="Acid proteases"/>
    <property type="match status" value="1"/>
</dbReference>
<dbReference type="Proteomes" id="UP001162131">
    <property type="component" value="Unassembled WGS sequence"/>
</dbReference>
<dbReference type="InterPro" id="IPR001461">
    <property type="entry name" value="Aspartic_peptidase_A1"/>
</dbReference>
<keyword evidence="4" id="KW-0378">Hydrolase</keyword>
<reference evidence="9" key="1">
    <citation type="submission" date="2021-09" db="EMBL/GenBank/DDBJ databases">
        <authorList>
            <consortium name="AG Swart"/>
            <person name="Singh M."/>
            <person name="Singh A."/>
            <person name="Seah K."/>
            <person name="Emmerich C."/>
        </authorList>
    </citation>
    <scope>NUCLEOTIDE SEQUENCE</scope>
    <source>
        <strain evidence="9">ATCC30299</strain>
    </source>
</reference>
<keyword evidence="2" id="KW-0645">Protease</keyword>
<evidence type="ECO:0000256" key="3">
    <source>
        <dbReference type="ARBA" id="ARBA00022750"/>
    </source>
</evidence>
<dbReference type="PROSITE" id="PS51767">
    <property type="entry name" value="PEPTIDASE_A1"/>
    <property type="match status" value="1"/>
</dbReference>